<evidence type="ECO:0000256" key="3">
    <source>
        <dbReference type="ARBA" id="ARBA00022692"/>
    </source>
</evidence>
<dbReference type="Pfam" id="PF16010">
    <property type="entry name" value="CDH-cyt"/>
    <property type="match status" value="1"/>
</dbReference>
<dbReference type="CDD" id="cd08760">
    <property type="entry name" value="Cyt_b561_FRRS1_like"/>
    <property type="match status" value="1"/>
</dbReference>
<dbReference type="AlphaFoldDB" id="A0A0D2G3R0"/>
<feature type="signal peptide" evidence="9">
    <location>
        <begin position="1"/>
        <end position="18"/>
    </location>
</feature>
<dbReference type="GO" id="GO:0016020">
    <property type="term" value="C:membrane"/>
    <property type="evidence" value="ECO:0007669"/>
    <property type="project" value="UniProtKB-SubCell"/>
</dbReference>
<feature type="transmembrane region" description="Helical" evidence="8">
    <location>
        <begin position="369"/>
        <end position="390"/>
    </location>
</feature>
<keyword evidence="5 8" id="KW-1133">Transmembrane helix</keyword>
<evidence type="ECO:0000313" key="12">
    <source>
        <dbReference type="EMBL" id="KIW66704.1"/>
    </source>
</evidence>
<feature type="domain" description="DOMON" evidence="10">
    <location>
        <begin position="58"/>
        <end position="149"/>
    </location>
</feature>
<keyword evidence="2" id="KW-0813">Transport</keyword>
<dbReference type="Pfam" id="PF03188">
    <property type="entry name" value="Cytochrom_B561"/>
    <property type="match status" value="1"/>
</dbReference>
<feature type="compositionally biased region" description="Low complexity" evidence="7">
    <location>
        <begin position="169"/>
        <end position="178"/>
    </location>
</feature>
<name>A0A0D2G3R0_9EURO</name>
<dbReference type="HOGENOM" id="CLU_031471_1_0_1"/>
<dbReference type="EMBL" id="KN846959">
    <property type="protein sequence ID" value="KIW66704.1"/>
    <property type="molecule type" value="Genomic_DNA"/>
</dbReference>
<evidence type="ECO:0000256" key="2">
    <source>
        <dbReference type="ARBA" id="ARBA00022448"/>
    </source>
</evidence>
<keyword evidence="9" id="KW-0732">Signal</keyword>
<feature type="compositionally biased region" description="Low complexity" evidence="7">
    <location>
        <begin position="190"/>
        <end position="258"/>
    </location>
</feature>
<feature type="transmembrane region" description="Helical" evidence="8">
    <location>
        <begin position="327"/>
        <end position="349"/>
    </location>
</feature>
<evidence type="ECO:0000259" key="11">
    <source>
        <dbReference type="SMART" id="SM00665"/>
    </source>
</evidence>
<evidence type="ECO:0000256" key="7">
    <source>
        <dbReference type="SAM" id="MobiDB-lite"/>
    </source>
</evidence>
<dbReference type="STRING" id="5601.A0A0D2G3R0"/>
<feature type="compositionally biased region" description="Polar residues" evidence="7">
    <location>
        <begin position="156"/>
        <end position="168"/>
    </location>
</feature>
<dbReference type="SMART" id="SM00665">
    <property type="entry name" value="B561"/>
    <property type="match status" value="1"/>
</dbReference>
<organism evidence="12 13">
    <name type="scientific">Phialophora macrospora</name>
    <dbReference type="NCBI Taxonomy" id="1851006"/>
    <lineage>
        <taxon>Eukaryota</taxon>
        <taxon>Fungi</taxon>
        <taxon>Dikarya</taxon>
        <taxon>Ascomycota</taxon>
        <taxon>Pezizomycotina</taxon>
        <taxon>Eurotiomycetes</taxon>
        <taxon>Chaetothyriomycetidae</taxon>
        <taxon>Chaetothyriales</taxon>
        <taxon>Herpotrichiellaceae</taxon>
        <taxon>Phialophora</taxon>
    </lineage>
</organism>
<comment type="subcellular location">
    <subcellularLocation>
        <location evidence="1">Membrane</location>
    </subcellularLocation>
</comment>
<dbReference type="PANTHER" id="PTHR47797">
    <property type="entry name" value="DEHYDROGENASE, PUTATIVE (AFU_ORTHOLOGUE AFUA_8G05805)-RELATED"/>
    <property type="match status" value="1"/>
</dbReference>
<evidence type="ECO:0000313" key="13">
    <source>
        <dbReference type="Proteomes" id="UP000054266"/>
    </source>
</evidence>
<accession>A0A0D2G3R0</accession>
<evidence type="ECO:0000256" key="6">
    <source>
        <dbReference type="ARBA" id="ARBA00023136"/>
    </source>
</evidence>
<keyword evidence="4" id="KW-0249">Electron transport</keyword>
<dbReference type="SUPFAM" id="SSF49344">
    <property type="entry name" value="CBD9-like"/>
    <property type="match status" value="1"/>
</dbReference>
<sequence>MVRTSVLAGMALVASSAAQFAQFASDGYALSVNVPSDTASSGSGSIFLQISAPSGTEWIGFGQGSRMAGANMLVVYAADSTNVTVSPRLGTGHVEPDFNPDASISVLEGSGITSDGTLVANIRCDSCLSWSGGSMSATDSSSSWIFAHKSGDPIDSTDQSAGISQHDNTGGFTLDLTTGTGGSSSNPFVAASDSSPSASSTPSATDAPSATDSGSPSQTAGETQSTATQTATVTGPVSNPIASSDPSSSSATVSSGPDDSIRTGHATIMSLVFVVLFPVSALTLYLPYSNRVRHIHAPLQVVTIVLMLVGLGLGVKLGNQVSNLDGYHMVIGYLLVAWMVLFQPILGLLQHLHFRKVGTRSVSGHTHRWLGRAFILLGVVNGGLGFKTAGPIGSDDVPTYSVAVYSVFAVVIFLIYIAVVVWPKSSTQGEFAQQLPGEKSRPRTEGYEMQSHSPDRRRF</sequence>
<feature type="transmembrane region" description="Helical" evidence="8">
    <location>
        <begin position="402"/>
        <end position="422"/>
    </location>
</feature>
<dbReference type="SMART" id="SM00664">
    <property type="entry name" value="DoH"/>
    <property type="match status" value="1"/>
</dbReference>
<gene>
    <name evidence="12" type="ORF">PV04_06009</name>
</gene>
<dbReference type="PANTHER" id="PTHR47797:SF1">
    <property type="entry name" value="CYTOCHROME B561 DOMAIN-CONTAINING PROTEIN-RELATED"/>
    <property type="match status" value="1"/>
</dbReference>
<protein>
    <recommendedName>
        <fullName evidence="14">DOMON domain-containing protein</fullName>
    </recommendedName>
</protein>
<keyword evidence="6 8" id="KW-0472">Membrane</keyword>
<dbReference type="InterPro" id="IPR015920">
    <property type="entry name" value="Cellobiose_DH-like_cyt"/>
</dbReference>
<evidence type="ECO:0000256" key="1">
    <source>
        <dbReference type="ARBA" id="ARBA00004370"/>
    </source>
</evidence>
<dbReference type="Gene3D" id="2.60.40.1210">
    <property type="entry name" value="Cellobiose dehydrogenase, cytochrome domain"/>
    <property type="match status" value="1"/>
</dbReference>
<evidence type="ECO:0000259" key="10">
    <source>
        <dbReference type="SMART" id="SM00664"/>
    </source>
</evidence>
<evidence type="ECO:0008006" key="14">
    <source>
        <dbReference type="Google" id="ProtNLM"/>
    </source>
</evidence>
<dbReference type="CDD" id="cd09630">
    <property type="entry name" value="CDH_like_cytochrome"/>
    <property type="match status" value="1"/>
</dbReference>
<feature type="region of interest" description="Disordered" evidence="7">
    <location>
        <begin position="155"/>
        <end position="258"/>
    </location>
</feature>
<dbReference type="Gene3D" id="1.20.120.1770">
    <property type="match status" value="1"/>
</dbReference>
<evidence type="ECO:0000256" key="5">
    <source>
        <dbReference type="ARBA" id="ARBA00022989"/>
    </source>
</evidence>
<evidence type="ECO:0000256" key="4">
    <source>
        <dbReference type="ARBA" id="ARBA00022982"/>
    </source>
</evidence>
<dbReference type="Proteomes" id="UP000054266">
    <property type="component" value="Unassembled WGS sequence"/>
</dbReference>
<proteinExistence type="predicted"/>
<reference evidence="12 13" key="1">
    <citation type="submission" date="2015-01" db="EMBL/GenBank/DDBJ databases">
        <title>The Genome Sequence of Capronia semiimmersa CBS27337.</title>
        <authorList>
            <consortium name="The Broad Institute Genomics Platform"/>
            <person name="Cuomo C."/>
            <person name="de Hoog S."/>
            <person name="Gorbushina A."/>
            <person name="Stielow B."/>
            <person name="Teixiera M."/>
            <person name="Abouelleil A."/>
            <person name="Chapman S.B."/>
            <person name="Priest M."/>
            <person name="Young S.K."/>
            <person name="Wortman J."/>
            <person name="Nusbaum C."/>
            <person name="Birren B."/>
        </authorList>
    </citation>
    <scope>NUCLEOTIDE SEQUENCE [LARGE SCALE GENOMIC DNA]</scope>
    <source>
        <strain evidence="12 13">CBS 27337</strain>
    </source>
</reference>
<evidence type="ECO:0000256" key="8">
    <source>
        <dbReference type="SAM" id="Phobius"/>
    </source>
</evidence>
<feature type="region of interest" description="Disordered" evidence="7">
    <location>
        <begin position="432"/>
        <end position="459"/>
    </location>
</feature>
<feature type="domain" description="Cytochrome b561" evidence="11">
    <location>
        <begin position="264"/>
        <end position="386"/>
    </location>
</feature>
<keyword evidence="3 8" id="KW-0812">Transmembrane</keyword>
<dbReference type="InterPro" id="IPR006593">
    <property type="entry name" value="Cyt_b561/ferric_Rdtase_TM"/>
</dbReference>
<feature type="transmembrane region" description="Helical" evidence="8">
    <location>
        <begin position="295"/>
        <end position="315"/>
    </location>
</feature>
<dbReference type="InterPro" id="IPR005018">
    <property type="entry name" value="DOMON_domain"/>
</dbReference>
<feature type="transmembrane region" description="Helical" evidence="8">
    <location>
        <begin position="268"/>
        <end position="288"/>
    </location>
</feature>
<keyword evidence="13" id="KW-1185">Reference proteome</keyword>
<feature type="chain" id="PRO_5002242562" description="DOMON domain-containing protein" evidence="9">
    <location>
        <begin position="19"/>
        <end position="459"/>
    </location>
</feature>
<evidence type="ECO:0000256" key="9">
    <source>
        <dbReference type="SAM" id="SignalP"/>
    </source>
</evidence>